<dbReference type="Pfam" id="PF00664">
    <property type="entry name" value="ABC_membrane"/>
    <property type="match status" value="1"/>
</dbReference>
<dbReference type="Gene3D" id="1.20.1560.10">
    <property type="entry name" value="ABC transporter type 1, transmembrane domain"/>
    <property type="match status" value="1"/>
</dbReference>
<dbReference type="CDD" id="cd18582">
    <property type="entry name" value="ABC_6TM_ATM1_ABCB7"/>
    <property type="match status" value="1"/>
</dbReference>
<feature type="compositionally biased region" description="Basic and acidic residues" evidence="13">
    <location>
        <begin position="83"/>
        <end position="96"/>
    </location>
</feature>
<dbReference type="InterPro" id="IPR039421">
    <property type="entry name" value="Type_1_exporter"/>
</dbReference>
<dbReference type="Gene3D" id="1.20.1740.10">
    <property type="entry name" value="Amino acid/polyamine transporter I"/>
    <property type="match status" value="1"/>
</dbReference>
<dbReference type="InterPro" id="IPR011527">
    <property type="entry name" value="ABC1_TM_dom"/>
</dbReference>
<feature type="region of interest" description="Disordered" evidence="13">
    <location>
        <begin position="750"/>
        <end position="781"/>
    </location>
</feature>
<evidence type="ECO:0000256" key="11">
    <source>
        <dbReference type="ARBA" id="ARBA00039906"/>
    </source>
</evidence>
<feature type="transmembrane region" description="Helical" evidence="14">
    <location>
        <begin position="158"/>
        <end position="177"/>
    </location>
</feature>
<sequence>MIIRSLHRAKCFIAQAELRQRQWPRPEALSKRVFTSTSRVFKDTPTTNKTQPAPDGKQAPRAVPPGAKPDTASKPPSPATPAKRKDPLALEDKSNKEQRKADWAIIKEISQYLWPKHGLSTKVRVGIALGLLVGAKVLNVQVPFYFKNIVDAMNVDFIGVGGTAATVAGSMILAYGLTRFGATIFQELRNAVFASVAQKAIRKVAGNVFDHLLRLDLNFHLTKQTGGLTRAIDRGTKGISFLLTSMVFHVIPTALEISIVCGILTWQYGAKFAAITAVTVVAYTAFTIWTTAWRTKFRRQANAADNKASTVAIDSLINYEAVKYFNNEKYEVGRYDKALLGYEKSSIKVATSLAFLNAGQNLIFSSALTGMMYLAANGVAEGTLTVGDLVMVNQLVFQLSVPLNFLGSVYRELRQSLLDMETLFNLQKVNVAIKELPNAKPLELTSGGEIVFENVTFAYNKERPILQNLNLTIPAGKKVAIVGPSGCGKSTLLKLLFRFYDVQEGRILIDGQDIRHVSLASLRKAIGVVPQDTPLFNDTIEHNIRYGDLSAPPEAVRAAAARARIDHIISAFPDGYQTMVGERGMMISGGEKQRLAVSRLLLKDPPLLFFDEATSALDTHTEQALMQNINGILKEKNRTSVFVAHRLRTIYDSDKIIVLKEGNVVESGSHSELIDTDGVYSELWSAQETLFQHGTSEHEVAVEDIVEEAEGNGTGKESELHNSSGQSDFATKRAAIEMDELHPITKEGIAAASSRPHAPSQPEKLGQYPATPHSSTSLSEDKDDLDLQKLGYKSVLARGWGSFDNFACSFSALYCIGGIRVDTYLTPLGLEYTDKFCEKMELMDIRKYIIHYYFCHARGGLLCVPSRWIHLLLGIPVLGRWKAREIYVFHVSEVVVFNPNTTFPHDTSDVKARAVAWAFSLLFLAIATLMNFLPPRSYAWVFRAGVIVIAIDIFLNFIWLPMGVSKTYGFQSAEFVFTSTYNGGHTSPVLNWVLSWFLVSSCLVGEDASGHVAEETVSAKKVAANGVFWATVASAICGFPIILVFLFCMPPIDTFYDTAAPQPFINMYALALGPRAHVVATIISMIGAILNTSISIVTAPRPVFAIARDSIFPFSESLCRVSKSKQPHNAVIFIATIAALLLCTQLPSQVAFMSLTSTSAAGSIAAYGLVGFLRAFITRKTFKPSVFHLGRFGVMMAVITFIWNGFAFAVLCAPQYGNSSINADAGLFNYAIVIMAGVTVIGLEQWWRKSSRVWFHNIKDIDNRRDQTFRFTQGWSKQHAPLHARGSKLRQLTILRVSTSP</sequence>
<feature type="transmembrane region" description="Helical" evidence="14">
    <location>
        <begin position="1027"/>
        <end position="1047"/>
    </location>
</feature>
<feature type="domain" description="ABC transporter" evidence="15">
    <location>
        <begin position="450"/>
        <end position="686"/>
    </location>
</feature>
<evidence type="ECO:0000256" key="1">
    <source>
        <dbReference type="ARBA" id="ARBA00004448"/>
    </source>
</evidence>
<evidence type="ECO:0000256" key="6">
    <source>
        <dbReference type="ARBA" id="ARBA00022840"/>
    </source>
</evidence>
<comment type="subunit">
    <text evidence="2">Homodimer.</text>
</comment>
<dbReference type="GO" id="GO:0140466">
    <property type="term" value="P:iron-sulfur cluster export from the mitochondrion"/>
    <property type="evidence" value="ECO:0007669"/>
    <property type="project" value="UniProtKB-ARBA"/>
</dbReference>
<protein>
    <recommendedName>
        <fullName evidence="11">Iron-sulfur clusters transporter ATM1, mitochondrial</fullName>
    </recommendedName>
    <alternativeName>
        <fullName evidence="12">Iron-sulfur clusters transporter atm1, mitochondrial</fullName>
    </alternativeName>
</protein>
<dbReference type="PROSITE" id="PS00211">
    <property type="entry name" value="ABC_TRANSPORTER_1"/>
    <property type="match status" value="1"/>
</dbReference>
<dbReference type="SUPFAM" id="SSF52540">
    <property type="entry name" value="P-loop containing nucleoside triphosphate hydrolases"/>
    <property type="match status" value="1"/>
</dbReference>
<dbReference type="Pfam" id="PF00005">
    <property type="entry name" value="ABC_tran"/>
    <property type="match status" value="1"/>
</dbReference>
<feature type="transmembrane region" description="Helical" evidence="14">
    <location>
        <begin position="125"/>
        <end position="146"/>
    </location>
</feature>
<feature type="transmembrane region" description="Helical" evidence="14">
    <location>
        <begin position="1228"/>
        <end position="1247"/>
    </location>
</feature>
<keyword evidence="8 14" id="KW-1133">Transmembrane helix</keyword>
<keyword evidence="4 14" id="KW-0812">Transmembrane</keyword>
<feature type="region of interest" description="Disordered" evidence="13">
    <location>
        <begin position="34"/>
        <end position="96"/>
    </location>
</feature>
<dbReference type="HOGENOM" id="CLU_261456_0_0_1"/>
<evidence type="ECO:0000313" key="18">
    <source>
        <dbReference type="Proteomes" id="UP000011064"/>
    </source>
</evidence>
<evidence type="ECO:0000256" key="13">
    <source>
        <dbReference type="SAM" id="MobiDB-lite"/>
    </source>
</evidence>
<feature type="compositionally biased region" description="Polar residues" evidence="13">
    <location>
        <begin position="34"/>
        <end position="51"/>
    </location>
</feature>
<evidence type="ECO:0000256" key="12">
    <source>
        <dbReference type="ARBA" id="ARBA00040792"/>
    </source>
</evidence>
<feature type="transmembrane region" description="Helical" evidence="14">
    <location>
        <begin position="914"/>
        <end position="934"/>
    </location>
</feature>
<dbReference type="InterPro" id="IPR027417">
    <property type="entry name" value="P-loop_NTPase"/>
</dbReference>
<feature type="domain" description="ABC transmembrane type-1" evidence="16">
    <location>
        <begin position="127"/>
        <end position="415"/>
    </location>
</feature>
<feature type="transmembrane region" description="Helical" evidence="14">
    <location>
        <begin position="940"/>
        <end position="960"/>
    </location>
</feature>
<keyword evidence="5" id="KW-0547">Nucleotide-binding</keyword>
<dbReference type="InterPro" id="IPR036640">
    <property type="entry name" value="ABC1_TM_sf"/>
</dbReference>
<dbReference type="InterPro" id="IPR003439">
    <property type="entry name" value="ABC_transporter-like_ATP-bd"/>
</dbReference>
<dbReference type="OrthoDB" id="6500128at2759"/>
<evidence type="ECO:0000259" key="15">
    <source>
        <dbReference type="PROSITE" id="PS50893"/>
    </source>
</evidence>
<keyword evidence="7" id="KW-1278">Translocase</keyword>
<dbReference type="SMART" id="SM00382">
    <property type="entry name" value="AAA"/>
    <property type="match status" value="1"/>
</dbReference>
<evidence type="ECO:0000256" key="7">
    <source>
        <dbReference type="ARBA" id="ARBA00022967"/>
    </source>
</evidence>
<dbReference type="PANTHER" id="PTHR24221:SF402">
    <property type="entry name" value="IRON-SULFUR CLUSTERS TRANSPORTER ABCB7, MITOCHONDRIAL"/>
    <property type="match status" value="1"/>
</dbReference>
<comment type="subcellular location">
    <subcellularLocation>
        <location evidence="1">Mitochondrion inner membrane</location>
        <topology evidence="1">Multi-pass membrane protein</topology>
    </subcellularLocation>
</comment>
<dbReference type="FunFam" id="1.20.1560.10:FF:000004">
    <property type="entry name" value="ATP-binding cassette sub-family B member 7"/>
    <property type="match status" value="1"/>
</dbReference>
<dbReference type="PANTHER" id="PTHR24221">
    <property type="entry name" value="ATP-BINDING CASSETTE SUB-FAMILY B"/>
    <property type="match status" value="1"/>
</dbReference>
<keyword evidence="6" id="KW-0067">ATP-binding</keyword>
<dbReference type="GO" id="GO:0006879">
    <property type="term" value="P:intracellular iron ion homeostasis"/>
    <property type="evidence" value="ECO:0007669"/>
    <property type="project" value="TreeGrafter"/>
</dbReference>
<dbReference type="InterPro" id="IPR017871">
    <property type="entry name" value="ABC_transporter-like_CS"/>
</dbReference>
<accession>L8G0M2</accession>
<evidence type="ECO:0000256" key="3">
    <source>
        <dbReference type="ARBA" id="ARBA00022448"/>
    </source>
</evidence>
<dbReference type="SUPFAM" id="SSF90123">
    <property type="entry name" value="ABC transporter transmembrane region"/>
    <property type="match status" value="1"/>
</dbReference>
<evidence type="ECO:0000256" key="8">
    <source>
        <dbReference type="ARBA" id="ARBA00022989"/>
    </source>
</evidence>
<feature type="transmembrane region" description="Helical" evidence="14">
    <location>
        <begin position="1130"/>
        <end position="1148"/>
    </location>
</feature>
<evidence type="ECO:0000256" key="9">
    <source>
        <dbReference type="ARBA" id="ARBA00023136"/>
    </source>
</evidence>
<feature type="transmembrane region" description="Helical" evidence="14">
    <location>
        <begin position="239"/>
        <end position="266"/>
    </location>
</feature>
<evidence type="ECO:0000256" key="14">
    <source>
        <dbReference type="SAM" id="Phobius"/>
    </source>
</evidence>
<evidence type="ECO:0000259" key="16">
    <source>
        <dbReference type="PROSITE" id="PS50929"/>
    </source>
</evidence>
<feature type="transmembrane region" description="Helical" evidence="14">
    <location>
        <begin position="272"/>
        <end position="292"/>
    </location>
</feature>
<keyword evidence="3" id="KW-0813">Transport</keyword>
<dbReference type="Pfam" id="PF13520">
    <property type="entry name" value="AA_permease_2"/>
    <property type="match status" value="1"/>
</dbReference>
<evidence type="ECO:0000256" key="5">
    <source>
        <dbReference type="ARBA" id="ARBA00022741"/>
    </source>
</evidence>
<proteinExistence type="inferred from homology"/>
<evidence type="ECO:0000256" key="4">
    <source>
        <dbReference type="ARBA" id="ARBA00022692"/>
    </source>
</evidence>
<organism evidence="17 18">
    <name type="scientific">Pseudogymnoascus destructans (strain ATCC MYA-4855 / 20631-21)</name>
    <name type="common">Bat white-nose syndrome fungus</name>
    <name type="synonym">Geomyces destructans</name>
    <dbReference type="NCBI Taxonomy" id="658429"/>
    <lineage>
        <taxon>Eukaryota</taxon>
        <taxon>Fungi</taxon>
        <taxon>Dikarya</taxon>
        <taxon>Ascomycota</taxon>
        <taxon>Pezizomycotina</taxon>
        <taxon>Leotiomycetes</taxon>
        <taxon>Thelebolales</taxon>
        <taxon>Thelebolaceae</taxon>
        <taxon>Pseudogymnoascus</taxon>
    </lineage>
</organism>
<dbReference type="InterPro" id="IPR002293">
    <property type="entry name" value="AA/rel_permease1"/>
</dbReference>
<name>L8G0M2_PSED2</name>
<dbReference type="GO" id="GO:0005524">
    <property type="term" value="F:ATP binding"/>
    <property type="evidence" value="ECO:0007669"/>
    <property type="project" value="UniProtKB-KW"/>
</dbReference>
<dbReference type="STRING" id="658429.L8G0M2"/>
<dbReference type="Gene3D" id="3.40.50.300">
    <property type="entry name" value="P-loop containing nucleotide triphosphate hydrolases"/>
    <property type="match status" value="1"/>
</dbReference>
<reference evidence="18" key="1">
    <citation type="submission" date="2010-09" db="EMBL/GenBank/DDBJ databases">
        <title>The genome sequence of Geomyces destructans 20631-21.</title>
        <authorList>
            <consortium name="The Broad Institute Genome Sequencing Platform"/>
            <person name="Cuomo C.A."/>
            <person name="Blehert D.S."/>
            <person name="Lorch J.M."/>
            <person name="Young S.K."/>
            <person name="Zeng Q."/>
            <person name="Gargeya S."/>
            <person name="Fitzgerald M."/>
            <person name="Haas B."/>
            <person name="Abouelleil A."/>
            <person name="Alvarado L."/>
            <person name="Arachchi H.M."/>
            <person name="Berlin A."/>
            <person name="Brown A."/>
            <person name="Chapman S.B."/>
            <person name="Chen Z."/>
            <person name="Dunbar C."/>
            <person name="Freedman E."/>
            <person name="Gearin G."/>
            <person name="Gellesch M."/>
            <person name="Goldberg J."/>
            <person name="Griggs A."/>
            <person name="Gujja S."/>
            <person name="Heiman D."/>
            <person name="Howarth C."/>
            <person name="Larson L."/>
            <person name="Lui A."/>
            <person name="MacDonald P.J.P."/>
            <person name="Montmayeur A."/>
            <person name="Murphy C."/>
            <person name="Neiman D."/>
            <person name="Pearson M."/>
            <person name="Priest M."/>
            <person name="Roberts A."/>
            <person name="Saif S."/>
            <person name="Shea T."/>
            <person name="Shenoy N."/>
            <person name="Sisk P."/>
            <person name="Stolte C."/>
            <person name="Sykes S."/>
            <person name="Wortman J."/>
            <person name="Nusbaum C."/>
            <person name="Birren B."/>
        </authorList>
    </citation>
    <scope>NUCLEOTIDE SEQUENCE [LARGE SCALE GENOMIC DNA]</scope>
    <source>
        <strain evidence="18">ATCC MYA-4855 / 20631-21</strain>
    </source>
</reference>
<dbReference type="GO" id="GO:0016887">
    <property type="term" value="F:ATP hydrolysis activity"/>
    <property type="evidence" value="ECO:0007669"/>
    <property type="project" value="InterPro"/>
</dbReference>
<feature type="transmembrane region" description="Helical" evidence="14">
    <location>
        <begin position="1160"/>
        <end position="1177"/>
    </location>
</feature>
<dbReference type="FunFam" id="3.40.50.300:FF:000186">
    <property type="entry name" value="ATP-binding cassette sub-family B member 7, mitochondrial"/>
    <property type="match status" value="1"/>
</dbReference>
<dbReference type="PROSITE" id="PS50929">
    <property type="entry name" value="ABC_TM1F"/>
    <property type="match status" value="1"/>
</dbReference>
<dbReference type="VEuPathDB" id="FungiDB:GMDG_07423"/>
<feature type="transmembrane region" description="Helical" evidence="14">
    <location>
        <begin position="1067"/>
        <end position="1090"/>
    </location>
</feature>
<dbReference type="CDD" id="cd03253">
    <property type="entry name" value="ABCC_ATM1_transporter"/>
    <property type="match status" value="1"/>
</dbReference>
<dbReference type="InParanoid" id="L8G0M2"/>
<evidence type="ECO:0000256" key="2">
    <source>
        <dbReference type="ARBA" id="ARBA00011738"/>
    </source>
</evidence>
<keyword evidence="9 14" id="KW-0472">Membrane</keyword>
<dbReference type="PROSITE" id="PS50893">
    <property type="entry name" value="ABC_TRANSPORTER_2"/>
    <property type="match status" value="1"/>
</dbReference>
<dbReference type="Proteomes" id="UP000011064">
    <property type="component" value="Unassembled WGS sequence"/>
</dbReference>
<dbReference type="EMBL" id="GL573391">
    <property type="protein sequence ID" value="ELR05501.1"/>
    <property type="molecule type" value="Genomic_DNA"/>
</dbReference>
<dbReference type="InterPro" id="IPR003593">
    <property type="entry name" value="AAA+_ATPase"/>
</dbReference>
<dbReference type="GO" id="GO:0140359">
    <property type="term" value="F:ABC-type transporter activity"/>
    <property type="evidence" value="ECO:0007669"/>
    <property type="project" value="InterPro"/>
</dbReference>
<evidence type="ECO:0000313" key="17">
    <source>
        <dbReference type="EMBL" id="ELR05501.1"/>
    </source>
</evidence>
<keyword evidence="18" id="KW-1185">Reference proteome</keyword>
<dbReference type="GO" id="GO:0005743">
    <property type="term" value="C:mitochondrial inner membrane"/>
    <property type="evidence" value="ECO:0007669"/>
    <property type="project" value="UniProtKB-SubCell"/>
</dbReference>
<gene>
    <name evidence="17" type="ORF">GMDG_07423</name>
</gene>
<evidence type="ECO:0000256" key="10">
    <source>
        <dbReference type="ARBA" id="ARBA00024363"/>
    </source>
</evidence>
<comment type="similarity">
    <text evidence="10">Belongs to the ABC transporter superfamily. ABCB family. Heavy Metal importer (TC 3.A.1.210) subfamily.</text>
</comment>
<feature type="transmembrane region" description="Helical" evidence="14">
    <location>
        <begin position="1189"/>
        <end position="1216"/>
    </location>
</feature>